<evidence type="ECO:0000313" key="10">
    <source>
        <dbReference type="Proteomes" id="UP001432322"/>
    </source>
</evidence>
<dbReference type="CDD" id="cd02248">
    <property type="entry name" value="Peptidase_C1A"/>
    <property type="match status" value="1"/>
</dbReference>
<keyword evidence="5" id="KW-0865">Zymogen</keyword>
<reference evidence="9" key="1">
    <citation type="submission" date="2023-10" db="EMBL/GenBank/DDBJ databases">
        <title>Genome assembly of Pristionchus species.</title>
        <authorList>
            <person name="Yoshida K."/>
            <person name="Sommer R.J."/>
        </authorList>
    </citation>
    <scope>NUCLEOTIDE SEQUENCE</scope>
    <source>
        <strain evidence="9">RS5133</strain>
    </source>
</reference>
<proteinExistence type="inferred from homology"/>
<evidence type="ECO:0000256" key="3">
    <source>
        <dbReference type="ARBA" id="ARBA00022801"/>
    </source>
</evidence>
<name>A0AAV5WKI8_9BILA</name>
<dbReference type="Gene3D" id="3.90.70.10">
    <property type="entry name" value="Cysteine proteinases"/>
    <property type="match status" value="1"/>
</dbReference>
<protein>
    <recommendedName>
        <fullName evidence="7">Cathepsin L-like</fullName>
    </recommendedName>
</protein>
<dbReference type="SMART" id="SM00645">
    <property type="entry name" value="Pept_C1"/>
    <property type="match status" value="1"/>
</dbReference>
<dbReference type="InterPro" id="IPR013128">
    <property type="entry name" value="Peptidase_C1A"/>
</dbReference>
<dbReference type="Pfam" id="PF08246">
    <property type="entry name" value="Inhibitor_I29"/>
    <property type="match status" value="1"/>
</dbReference>
<dbReference type="GO" id="GO:0008234">
    <property type="term" value="F:cysteine-type peptidase activity"/>
    <property type="evidence" value="ECO:0007669"/>
    <property type="project" value="UniProtKB-KW"/>
</dbReference>
<dbReference type="Proteomes" id="UP001432322">
    <property type="component" value="Unassembled WGS sequence"/>
</dbReference>
<comment type="caution">
    <text evidence="9">The sequence shown here is derived from an EMBL/GenBank/DDBJ whole genome shotgun (WGS) entry which is preliminary data.</text>
</comment>
<comment type="similarity">
    <text evidence="1">Belongs to the peptidase C1 family.</text>
</comment>
<dbReference type="AlphaFoldDB" id="A0AAV5WKI8"/>
<dbReference type="Pfam" id="PF00112">
    <property type="entry name" value="Peptidase_C1"/>
    <property type="match status" value="1"/>
</dbReference>
<gene>
    <name evidence="9" type="ORF">PFISCL1PPCAC_21684</name>
</gene>
<dbReference type="InterPro" id="IPR000668">
    <property type="entry name" value="Peptidase_C1A_C"/>
</dbReference>
<feature type="domain" description="Peptidase C1A papain C-terminal" evidence="8">
    <location>
        <begin position="89"/>
        <end position="305"/>
    </location>
</feature>
<dbReference type="InterPro" id="IPR038765">
    <property type="entry name" value="Papain-like_cys_pep_sf"/>
</dbReference>
<evidence type="ECO:0000256" key="2">
    <source>
        <dbReference type="ARBA" id="ARBA00022670"/>
    </source>
</evidence>
<sequence>VAVLLLSLVSLGAAKSIQEPNHMQRLAIFLENSARVKAHNANPNKSYTMAISEFSKLTPEEINRRMGFRAPVVRSASNWNAAAVANEVVPDHVDWREHGLVSRVKNQGDCGSCYAFAAVGALEGQHAKKNGEMVEFSEQNIVDCSTTFGNGGCDGGNAEAAFQYVNWNKGIDTEESYPYDGERDDECRYSNATIGDRDYGTVSMPVGDEEALKVAVATIGPISVALNATGILHYKEGVYDDADCTDDWRGINHAVLVVGYGTDEKAGDYWLIKNSWGAFGEDGYIRLARNRGNLCGIASYAAYPIV</sequence>
<organism evidence="9 10">
    <name type="scientific">Pristionchus fissidentatus</name>
    <dbReference type="NCBI Taxonomy" id="1538716"/>
    <lineage>
        <taxon>Eukaryota</taxon>
        <taxon>Metazoa</taxon>
        <taxon>Ecdysozoa</taxon>
        <taxon>Nematoda</taxon>
        <taxon>Chromadorea</taxon>
        <taxon>Rhabditida</taxon>
        <taxon>Rhabditina</taxon>
        <taxon>Diplogasteromorpha</taxon>
        <taxon>Diplogasteroidea</taxon>
        <taxon>Neodiplogasteridae</taxon>
        <taxon>Pristionchus</taxon>
    </lineage>
</organism>
<dbReference type="InterPro" id="IPR039417">
    <property type="entry name" value="Peptidase_C1A_papain-like"/>
</dbReference>
<evidence type="ECO:0000256" key="7">
    <source>
        <dbReference type="ARBA" id="ARBA00069138"/>
    </source>
</evidence>
<dbReference type="PRINTS" id="PR00705">
    <property type="entry name" value="PAPAIN"/>
</dbReference>
<keyword evidence="6" id="KW-1015">Disulfide bond</keyword>
<dbReference type="InterPro" id="IPR000169">
    <property type="entry name" value="Pept_cys_AS"/>
</dbReference>
<keyword evidence="2" id="KW-0645">Protease</keyword>
<dbReference type="PROSITE" id="PS00139">
    <property type="entry name" value="THIOL_PROTEASE_CYS"/>
    <property type="match status" value="1"/>
</dbReference>
<evidence type="ECO:0000256" key="1">
    <source>
        <dbReference type="ARBA" id="ARBA00008455"/>
    </source>
</evidence>
<evidence type="ECO:0000259" key="8">
    <source>
        <dbReference type="SMART" id="SM00645"/>
    </source>
</evidence>
<dbReference type="PANTHER" id="PTHR12411">
    <property type="entry name" value="CYSTEINE PROTEASE FAMILY C1-RELATED"/>
    <property type="match status" value="1"/>
</dbReference>
<evidence type="ECO:0000313" key="9">
    <source>
        <dbReference type="EMBL" id="GMT30387.1"/>
    </source>
</evidence>
<keyword evidence="4" id="KW-0788">Thiol protease</keyword>
<dbReference type="GO" id="GO:0006508">
    <property type="term" value="P:proteolysis"/>
    <property type="evidence" value="ECO:0007669"/>
    <property type="project" value="UniProtKB-KW"/>
</dbReference>
<evidence type="ECO:0000256" key="5">
    <source>
        <dbReference type="ARBA" id="ARBA00023145"/>
    </source>
</evidence>
<dbReference type="InterPro" id="IPR025660">
    <property type="entry name" value="Pept_his_AS"/>
</dbReference>
<evidence type="ECO:0000256" key="6">
    <source>
        <dbReference type="ARBA" id="ARBA00023157"/>
    </source>
</evidence>
<dbReference type="FunFam" id="3.90.70.10:FF:000006">
    <property type="entry name" value="Cathepsin S"/>
    <property type="match status" value="1"/>
</dbReference>
<dbReference type="SUPFAM" id="SSF54001">
    <property type="entry name" value="Cysteine proteinases"/>
    <property type="match status" value="1"/>
</dbReference>
<evidence type="ECO:0000256" key="4">
    <source>
        <dbReference type="ARBA" id="ARBA00022807"/>
    </source>
</evidence>
<dbReference type="PROSITE" id="PS00639">
    <property type="entry name" value="THIOL_PROTEASE_HIS"/>
    <property type="match status" value="1"/>
</dbReference>
<dbReference type="InterPro" id="IPR013201">
    <property type="entry name" value="Prot_inhib_I29"/>
</dbReference>
<keyword evidence="10" id="KW-1185">Reference proteome</keyword>
<keyword evidence="3" id="KW-0378">Hydrolase</keyword>
<dbReference type="EMBL" id="BTSY01000005">
    <property type="protein sequence ID" value="GMT30387.1"/>
    <property type="molecule type" value="Genomic_DNA"/>
</dbReference>
<feature type="non-terminal residue" evidence="9">
    <location>
        <position position="1"/>
    </location>
</feature>
<accession>A0AAV5WKI8</accession>